<accession>A0A1V2GWX9</accession>
<keyword evidence="2" id="KW-1185">Reference proteome</keyword>
<dbReference type="Proteomes" id="UP000188879">
    <property type="component" value="Unassembled WGS sequence"/>
</dbReference>
<organism evidence="1 2">
    <name type="scientific">Teichococcus deserti</name>
    <dbReference type="NCBI Taxonomy" id="1817963"/>
    <lineage>
        <taxon>Bacteria</taxon>
        <taxon>Pseudomonadati</taxon>
        <taxon>Pseudomonadota</taxon>
        <taxon>Alphaproteobacteria</taxon>
        <taxon>Acetobacterales</taxon>
        <taxon>Roseomonadaceae</taxon>
        <taxon>Roseomonas</taxon>
    </lineage>
</organism>
<protein>
    <recommendedName>
        <fullName evidence="3">Flagellar biosynthesis protein FliO</fullName>
    </recommendedName>
</protein>
<gene>
    <name evidence="1" type="ORF">BKE38_24495</name>
</gene>
<dbReference type="PANTHER" id="PTHR38766">
    <property type="entry name" value="FLAGELLAR PROTEIN FLIO"/>
    <property type="match status" value="1"/>
</dbReference>
<evidence type="ECO:0008006" key="3">
    <source>
        <dbReference type="Google" id="ProtNLM"/>
    </source>
</evidence>
<dbReference type="InterPro" id="IPR052205">
    <property type="entry name" value="FliO/MopB"/>
</dbReference>
<sequence>MNYQGAMTALAALILVLALVLLAARAARRFGFAPGVPGVPRGQHRRLVLVESLALDTRRRLLLLRCDGRELLLVTGGPQDLVLQDLPRSDAAMPVIAKDAG</sequence>
<evidence type="ECO:0000313" key="2">
    <source>
        <dbReference type="Proteomes" id="UP000188879"/>
    </source>
</evidence>
<dbReference type="PANTHER" id="PTHR38766:SF1">
    <property type="entry name" value="FLAGELLAR PROTEIN FLIO"/>
    <property type="match status" value="1"/>
</dbReference>
<dbReference type="AlphaFoldDB" id="A0A1V2GWX9"/>
<proteinExistence type="predicted"/>
<comment type="caution">
    <text evidence="1">The sequence shown here is derived from an EMBL/GenBank/DDBJ whole genome shotgun (WGS) entry which is preliminary data.</text>
</comment>
<evidence type="ECO:0000313" key="1">
    <source>
        <dbReference type="EMBL" id="ONG47063.1"/>
    </source>
</evidence>
<name>A0A1V2GWX9_9PROT</name>
<reference evidence="1 2" key="1">
    <citation type="submission" date="2016-10" db="EMBL/GenBank/DDBJ databases">
        <title>Draft Genome sequence of Roseomonas sp. strain M3.</title>
        <authorList>
            <person name="Subhash Y."/>
            <person name="Lee S."/>
        </authorList>
    </citation>
    <scope>NUCLEOTIDE SEQUENCE [LARGE SCALE GENOMIC DNA]</scope>
    <source>
        <strain evidence="1 2">M3</strain>
    </source>
</reference>
<dbReference type="EMBL" id="MLCO01000301">
    <property type="protein sequence ID" value="ONG47063.1"/>
    <property type="molecule type" value="Genomic_DNA"/>
</dbReference>
<dbReference type="RefSeq" id="WP_076959905.1">
    <property type="nucleotide sequence ID" value="NZ_MLCO01000301.1"/>
</dbReference>